<dbReference type="AlphaFoldDB" id="A0A9W6MQZ0"/>
<dbReference type="EMBL" id="BSFF01000001">
    <property type="protein sequence ID" value="GLK54539.1"/>
    <property type="molecule type" value="Genomic_DNA"/>
</dbReference>
<organism evidence="1 2">
    <name type="scientific">Methylopila capsulata</name>
    <dbReference type="NCBI Taxonomy" id="61654"/>
    <lineage>
        <taxon>Bacteria</taxon>
        <taxon>Pseudomonadati</taxon>
        <taxon>Pseudomonadota</taxon>
        <taxon>Alphaproteobacteria</taxon>
        <taxon>Hyphomicrobiales</taxon>
        <taxon>Methylopilaceae</taxon>
        <taxon>Methylopila</taxon>
    </lineage>
</organism>
<reference evidence="1" key="2">
    <citation type="submission" date="2023-01" db="EMBL/GenBank/DDBJ databases">
        <authorList>
            <person name="Sun Q."/>
            <person name="Evtushenko L."/>
        </authorList>
    </citation>
    <scope>NUCLEOTIDE SEQUENCE</scope>
    <source>
        <strain evidence="1">VKM B-1606</strain>
    </source>
</reference>
<evidence type="ECO:0000313" key="1">
    <source>
        <dbReference type="EMBL" id="GLK54539.1"/>
    </source>
</evidence>
<protein>
    <submittedName>
        <fullName evidence="1">Uncharacterized protein</fullName>
    </submittedName>
</protein>
<proteinExistence type="predicted"/>
<comment type="caution">
    <text evidence="1">The sequence shown here is derived from an EMBL/GenBank/DDBJ whole genome shotgun (WGS) entry which is preliminary data.</text>
</comment>
<gene>
    <name evidence="1" type="ORF">GCM10008170_05580</name>
</gene>
<accession>A0A9W6MQZ0</accession>
<sequence>MSTKHDHSLAEAGLPSDGPGHERLSWVGAEAWLLLAGVGAERCLADAALGIRCALQLHAAGVHPTPEEADFAAAALAKARPMLAAVAPDVAAAPAAFAVKLDRLLGTLRMFGRPEVLRTAEQIDLLADLLDEAAQVADILDAFHRAARLERRGDRLRALSNAAAFATADDEG</sequence>
<reference evidence="1" key="1">
    <citation type="journal article" date="2014" name="Int. J. Syst. Evol. Microbiol.">
        <title>Complete genome sequence of Corynebacterium casei LMG S-19264T (=DSM 44701T), isolated from a smear-ripened cheese.</title>
        <authorList>
            <consortium name="US DOE Joint Genome Institute (JGI-PGF)"/>
            <person name="Walter F."/>
            <person name="Albersmeier A."/>
            <person name="Kalinowski J."/>
            <person name="Ruckert C."/>
        </authorList>
    </citation>
    <scope>NUCLEOTIDE SEQUENCE</scope>
    <source>
        <strain evidence="1">VKM B-1606</strain>
    </source>
</reference>
<name>A0A9W6MQZ0_9HYPH</name>
<dbReference type="Proteomes" id="UP001143400">
    <property type="component" value="Unassembled WGS sequence"/>
</dbReference>
<evidence type="ECO:0000313" key="2">
    <source>
        <dbReference type="Proteomes" id="UP001143400"/>
    </source>
</evidence>